<name>A0ABW3MU30_9MICO</name>
<reference evidence="2" key="1">
    <citation type="journal article" date="2019" name="Int. J. Syst. Evol. Microbiol.">
        <title>The Global Catalogue of Microorganisms (GCM) 10K type strain sequencing project: providing services to taxonomists for standard genome sequencing and annotation.</title>
        <authorList>
            <consortium name="The Broad Institute Genomics Platform"/>
            <consortium name="The Broad Institute Genome Sequencing Center for Infectious Disease"/>
            <person name="Wu L."/>
            <person name="Ma J."/>
        </authorList>
    </citation>
    <scope>NUCLEOTIDE SEQUENCE [LARGE SCALE GENOMIC DNA]</scope>
    <source>
        <strain evidence="2">CCUG 57508</strain>
    </source>
</reference>
<proteinExistence type="predicted"/>
<sequence length="116" mass="11981">MKGHARARFAGTIGIAWGAVLFAYPDDVWQRVAGRGCTQDEQLVTQVLGLRHLAQGLAELVAPRAVRRPAAAVDAAHALSMLALAAWRREYAPPALASAAVALGGAALSSGGRGGR</sequence>
<protein>
    <submittedName>
        <fullName evidence="1">Uncharacterized protein</fullName>
    </submittedName>
</protein>
<dbReference type="Proteomes" id="UP001597046">
    <property type="component" value="Unassembled WGS sequence"/>
</dbReference>
<keyword evidence="2" id="KW-1185">Reference proteome</keyword>
<accession>A0ABW3MU30</accession>
<evidence type="ECO:0000313" key="1">
    <source>
        <dbReference type="EMBL" id="MFD1053437.1"/>
    </source>
</evidence>
<comment type="caution">
    <text evidence="1">The sequence shown here is derived from an EMBL/GenBank/DDBJ whole genome shotgun (WGS) entry which is preliminary data.</text>
</comment>
<evidence type="ECO:0000313" key="2">
    <source>
        <dbReference type="Proteomes" id="UP001597046"/>
    </source>
</evidence>
<dbReference type="EMBL" id="JBHTKH010000001">
    <property type="protein sequence ID" value="MFD1053437.1"/>
    <property type="molecule type" value="Genomic_DNA"/>
</dbReference>
<organism evidence="1 2">
    <name type="scientific">Terrabacter terrigena</name>
    <dbReference type="NCBI Taxonomy" id="574718"/>
    <lineage>
        <taxon>Bacteria</taxon>
        <taxon>Bacillati</taxon>
        <taxon>Actinomycetota</taxon>
        <taxon>Actinomycetes</taxon>
        <taxon>Micrococcales</taxon>
        <taxon>Intrasporangiaceae</taxon>
        <taxon>Terrabacter</taxon>
    </lineage>
</organism>
<gene>
    <name evidence="1" type="ORF">ACFQ2V_03890</name>
</gene>
<dbReference type="RefSeq" id="WP_386050886.1">
    <property type="nucleotide sequence ID" value="NZ_JBHTKH010000001.1"/>
</dbReference>